<protein>
    <submittedName>
        <fullName evidence="1">Uncharacterized protein</fullName>
    </submittedName>
</protein>
<evidence type="ECO:0000313" key="1">
    <source>
        <dbReference type="EMBL" id="KAI3750125.1"/>
    </source>
</evidence>
<keyword evidence="2" id="KW-1185">Reference proteome</keyword>
<reference evidence="2" key="1">
    <citation type="journal article" date="2022" name="Mol. Ecol. Resour.">
        <title>The genomes of chicory, endive, great burdock and yacon provide insights into Asteraceae palaeo-polyploidization history and plant inulin production.</title>
        <authorList>
            <person name="Fan W."/>
            <person name="Wang S."/>
            <person name="Wang H."/>
            <person name="Wang A."/>
            <person name="Jiang F."/>
            <person name="Liu H."/>
            <person name="Zhao H."/>
            <person name="Xu D."/>
            <person name="Zhang Y."/>
        </authorList>
    </citation>
    <scope>NUCLEOTIDE SEQUENCE [LARGE SCALE GENOMIC DNA]</scope>
    <source>
        <strain evidence="2">cv. Punajuju</strain>
    </source>
</reference>
<gene>
    <name evidence="1" type="ORF">L2E82_20750</name>
</gene>
<dbReference type="Proteomes" id="UP001055811">
    <property type="component" value="Linkage Group LG04"/>
</dbReference>
<proteinExistence type="predicted"/>
<sequence length="383" mass="42111">MPATASLAGIEIAGAGVEGSGIDVNGVEGFGGGRHRRSPSNRRRRIPIEITNQAAFNDFISSLALTASDDYSPEHLHSSVRSWGIYSYNHTPSVLISEEVDLESGELEAKVHSSENNEKQCRICHLKFAGGDNYEDDDHDDEDNGEAMELGCDCKGDLATAHKNCALAWFLIKGDLNSLVSRCAHVAEAWALLDSVFMICYQDLNCEICGSIVQNVGALTQNVDLGSIEEANNDDTEVHQPPESSVVEHFSEPENGGFMHGRSSSITYVQQVRCAVQHDLCDAPLAEVIVSFFISLQSTMAANNDMPALDKEQIFGMAEKEMEYRVELFNKLTHTCFAKCVEKRYKESELNMGENSCIDRCVSKYWQVTNLVGQLLGSGRPPM</sequence>
<organism evidence="1 2">
    <name type="scientific">Cichorium intybus</name>
    <name type="common">Chicory</name>
    <dbReference type="NCBI Taxonomy" id="13427"/>
    <lineage>
        <taxon>Eukaryota</taxon>
        <taxon>Viridiplantae</taxon>
        <taxon>Streptophyta</taxon>
        <taxon>Embryophyta</taxon>
        <taxon>Tracheophyta</taxon>
        <taxon>Spermatophyta</taxon>
        <taxon>Magnoliopsida</taxon>
        <taxon>eudicotyledons</taxon>
        <taxon>Gunneridae</taxon>
        <taxon>Pentapetalae</taxon>
        <taxon>asterids</taxon>
        <taxon>campanulids</taxon>
        <taxon>Asterales</taxon>
        <taxon>Asteraceae</taxon>
        <taxon>Cichorioideae</taxon>
        <taxon>Cichorieae</taxon>
        <taxon>Cichoriinae</taxon>
        <taxon>Cichorium</taxon>
    </lineage>
</organism>
<accession>A0ACB9DUJ6</accession>
<comment type="caution">
    <text evidence="1">The sequence shown here is derived from an EMBL/GenBank/DDBJ whole genome shotgun (WGS) entry which is preliminary data.</text>
</comment>
<evidence type="ECO:0000313" key="2">
    <source>
        <dbReference type="Proteomes" id="UP001055811"/>
    </source>
</evidence>
<dbReference type="EMBL" id="CM042012">
    <property type="protein sequence ID" value="KAI3750125.1"/>
    <property type="molecule type" value="Genomic_DNA"/>
</dbReference>
<name>A0ACB9DUJ6_CICIN</name>
<reference evidence="1 2" key="2">
    <citation type="journal article" date="2022" name="Mol. Ecol. Resour.">
        <title>The genomes of chicory, endive, great burdock and yacon provide insights into Asteraceae paleo-polyploidization history and plant inulin production.</title>
        <authorList>
            <person name="Fan W."/>
            <person name="Wang S."/>
            <person name="Wang H."/>
            <person name="Wang A."/>
            <person name="Jiang F."/>
            <person name="Liu H."/>
            <person name="Zhao H."/>
            <person name="Xu D."/>
            <person name="Zhang Y."/>
        </authorList>
    </citation>
    <scope>NUCLEOTIDE SEQUENCE [LARGE SCALE GENOMIC DNA]</scope>
    <source>
        <strain evidence="2">cv. Punajuju</strain>
        <tissue evidence="1">Leaves</tissue>
    </source>
</reference>